<evidence type="ECO:0000256" key="16">
    <source>
        <dbReference type="ARBA" id="ARBA00023757"/>
    </source>
</evidence>
<dbReference type="InterPro" id="IPR004701">
    <property type="entry name" value="PTS_EIIA_man-typ"/>
</dbReference>
<comment type="function">
    <text evidence="16">The phosphoenolpyruvate-dependent sugar phosphotransferase system (sugar PTS), a major carbohydrate active transport system, catalyzes the phosphorylation of incoming sugar substrates concomitantly with their translocation across the cell membrane. The enzyme II ManXYZ PTS system is involved in mannose transport.</text>
</comment>
<dbReference type="GO" id="GO:0005886">
    <property type="term" value="C:plasma membrane"/>
    <property type="evidence" value="ECO:0007669"/>
    <property type="project" value="UniProtKB-SubCell"/>
</dbReference>
<reference evidence="22" key="1">
    <citation type="submission" date="2016-10" db="EMBL/GenBank/DDBJ databases">
        <authorList>
            <person name="Varghese N."/>
            <person name="Submissions S."/>
        </authorList>
    </citation>
    <scope>NUCLEOTIDE SEQUENCE [LARGE SCALE GENOMIC DNA]</scope>
    <source>
        <strain evidence="22">DSM 22620</strain>
    </source>
</reference>
<evidence type="ECO:0000259" key="20">
    <source>
        <dbReference type="PROSITE" id="PS51101"/>
    </source>
</evidence>
<comment type="catalytic activity">
    <reaction evidence="1">
        <text>D-mannose(out) + N(pros)-phospho-L-histidyl-[protein] = D-mannose 6-phosphate(in) + L-histidyl-[protein]</text>
        <dbReference type="Rhea" id="RHEA:49232"/>
        <dbReference type="Rhea" id="RHEA-COMP:9745"/>
        <dbReference type="Rhea" id="RHEA-COMP:9746"/>
        <dbReference type="ChEBI" id="CHEBI:4208"/>
        <dbReference type="ChEBI" id="CHEBI:29979"/>
        <dbReference type="ChEBI" id="CHEBI:58735"/>
        <dbReference type="ChEBI" id="CHEBI:64837"/>
        <dbReference type="EC" id="2.7.1.191"/>
    </reaction>
</comment>
<dbReference type="GO" id="GO:0008982">
    <property type="term" value="F:protein-N(PI)-phosphohistidine-sugar phosphotransferase activity"/>
    <property type="evidence" value="ECO:0007669"/>
    <property type="project" value="InterPro"/>
</dbReference>
<organism evidence="21 22">
    <name type="scientific">Parafannyhessea umbonata</name>
    <dbReference type="NCBI Taxonomy" id="604330"/>
    <lineage>
        <taxon>Bacteria</taxon>
        <taxon>Bacillati</taxon>
        <taxon>Actinomycetota</taxon>
        <taxon>Coriobacteriia</taxon>
        <taxon>Coriobacteriales</taxon>
        <taxon>Atopobiaceae</taxon>
        <taxon>Parafannyhessea</taxon>
    </lineage>
</organism>
<dbReference type="PROSITE" id="PS51096">
    <property type="entry name" value="PTS_EIIA_TYPE_4"/>
    <property type="match status" value="1"/>
</dbReference>
<evidence type="ECO:0000256" key="5">
    <source>
        <dbReference type="ARBA" id="ARBA00011929"/>
    </source>
</evidence>
<sequence length="308" mass="32850">MNQVILASHGGLATGALDTVHMIVGEAPNVHAVTLERDDKEPITAKVEALAKGFSPDDAVYVLTDMLGSSVNNSMVEYRAAHPDVTVIAGMNMPMVLTLALSDGPLDAAAVRDLVSEGRRGIVDCAHPDAPESAAPTAAAKRPHANLGPAKIVLTRLDYRLLHGQVVFSWVTKVGAERIIVVDDDAATDDVKKGALRLAKPAGVRLNIFTVDRALKKMAKLNTLGEKVMFVFGTTSELRRFYESYKLGDVDLGATANHDGAEMIGGKGSSVFLDVAQKADVNALLDMGVKVYVQQTPTLPRTDVTKRL</sequence>
<comment type="subunit">
    <text evidence="4">Homodimer.</text>
</comment>
<evidence type="ECO:0000256" key="8">
    <source>
        <dbReference type="ARBA" id="ARBA00022475"/>
    </source>
</evidence>
<keyword evidence="7" id="KW-0813">Transport</keyword>
<dbReference type="Pfam" id="PF03830">
    <property type="entry name" value="PTSIIB_sorb"/>
    <property type="match status" value="1"/>
</dbReference>
<evidence type="ECO:0000256" key="14">
    <source>
        <dbReference type="ARBA" id="ARBA00022777"/>
    </source>
</evidence>
<evidence type="ECO:0000256" key="12">
    <source>
        <dbReference type="ARBA" id="ARBA00022679"/>
    </source>
</evidence>
<dbReference type="InterPro" id="IPR036662">
    <property type="entry name" value="PTS_EIIA_man-typ_sf"/>
</dbReference>
<dbReference type="InterPro" id="IPR004720">
    <property type="entry name" value="PTS_IIB_sorbose-sp"/>
</dbReference>
<evidence type="ECO:0000256" key="1">
    <source>
        <dbReference type="ARBA" id="ARBA00000514"/>
    </source>
</evidence>
<name>A0A1H1N226_9ACTN</name>
<dbReference type="PANTHER" id="PTHR33799:SF1">
    <property type="entry name" value="PTS SYSTEM MANNOSE-SPECIFIC EIIAB COMPONENT-RELATED"/>
    <property type="match status" value="1"/>
</dbReference>
<evidence type="ECO:0000256" key="2">
    <source>
        <dbReference type="ARBA" id="ARBA00004236"/>
    </source>
</evidence>
<dbReference type="InterPro" id="IPR051471">
    <property type="entry name" value="Bacterial_PTS_sugar_comp"/>
</dbReference>
<protein>
    <recommendedName>
        <fullName evidence="6">PTS system mannose-specific EIIAB component</fullName>
        <ecNumber evidence="5">2.7.1.191</ecNumber>
    </recommendedName>
    <alternativeName>
        <fullName evidence="18">EIIAB-Man</fullName>
    </alternativeName>
    <alternativeName>
        <fullName evidence="17">EIII-Man</fullName>
    </alternativeName>
</protein>
<evidence type="ECO:0000313" key="22">
    <source>
        <dbReference type="Proteomes" id="UP000199480"/>
    </source>
</evidence>
<evidence type="ECO:0000256" key="3">
    <source>
        <dbReference type="ARBA" id="ARBA00004496"/>
    </source>
</evidence>
<feature type="domain" description="PTS EIIA type-4" evidence="19">
    <location>
        <begin position="1"/>
        <end position="122"/>
    </location>
</feature>
<feature type="domain" description="PTS EIIB type-4" evidence="20">
    <location>
        <begin position="148"/>
        <end position="308"/>
    </location>
</feature>
<keyword evidence="15" id="KW-0472">Membrane</keyword>
<dbReference type="InterPro" id="IPR033887">
    <property type="entry name" value="PTS_IIA_man"/>
</dbReference>
<keyword evidence="14" id="KW-0418">Kinase</keyword>
<dbReference type="PANTHER" id="PTHR33799">
    <property type="entry name" value="PTS PERMEASE-RELATED-RELATED"/>
    <property type="match status" value="1"/>
</dbReference>
<dbReference type="CDD" id="cd00006">
    <property type="entry name" value="PTS_IIA_man"/>
    <property type="match status" value="1"/>
</dbReference>
<keyword evidence="8" id="KW-1003">Cell membrane</keyword>
<keyword evidence="11" id="KW-0762">Sugar transport</keyword>
<keyword evidence="10" id="KW-0597">Phosphoprotein</keyword>
<evidence type="ECO:0000313" key="21">
    <source>
        <dbReference type="EMBL" id="SDR92249.1"/>
    </source>
</evidence>
<dbReference type="PROSITE" id="PS51101">
    <property type="entry name" value="PTS_EIIB_TYPE_4"/>
    <property type="match status" value="1"/>
</dbReference>
<dbReference type="GeneID" id="78500974"/>
<evidence type="ECO:0000256" key="4">
    <source>
        <dbReference type="ARBA" id="ARBA00011738"/>
    </source>
</evidence>
<dbReference type="SUPFAM" id="SSF53062">
    <property type="entry name" value="PTS system fructose IIA component-like"/>
    <property type="match status" value="1"/>
</dbReference>
<gene>
    <name evidence="21" type="ORF">SAMN04489857_1639</name>
</gene>
<dbReference type="GO" id="GO:0016301">
    <property type="term" value="F:kinase activity"/>
    <property type="evidence" value="ECO:0007669"/>
    <property type="project" value="UniProtKB-KW"/>
</dbReference>
<dbReference type="Gene3D" id="3.40.50.510">
    <property type="entry name" value="Phosphotransferase system, mannose-type IIA component"/>
    <property type="match status" value="1"/>
</dbReference>
<dbReference type="EMBL" id="LT629759">
    <property type="protein sequence ID" value="SDR92249.1"/>
    <property type="molecule type" value="Genomic_DNA"/>
</dbReference>
<dbReference type="InterPro" id="IPR036667">
    <property type="entry name" value="PTS_IIB_sorbose-sp_sf"/>
</dbReference>
<dbReference type="Gene3D" id="3.40.35.10">
    <property type="entry name" value="Phosphotransferase system, sorbose subfamily IIB component"/>
    <property type="match status" value="1"/>
</dbReference>
<evidence type="ECO:0000256" key="13">
    <source>
        <dbReference type="ARBA" id="ARBA00022683"/>
    </source>
</evidence>
<evidence type="ECO:0000256" key="17">
    <source>
        <dbReference type="ARBA" id="ARBA00030229"/>
    </source>
</evidence>
<keyword evidence="13" id="KW-0598">Phosphotransferase system</keyword>
<dbReference type="EC" id="2.7.1.191" evidence="5"/>
<comment type="subcellular location">
    <subcellularLocation>
        <location evidence="2">Cell membrane</location>
    </subcellularLocation>
    <subcellularLocation>
        <location evidence="3">Cytoplasm</location>
    </subcellularLocation>
</comment>
<keyword evidence="12" id="KW-0808">Transferase</keyword>
<accession>A0A1H1N226</accession>
<evidence type="ECO:0000256" key="7">
    <source>
        <dbReference type="ARBA" id="ARBA00022448"/>
    </source>
</evidence>
<keyword evidence="9" id="KW-0963">Cytoplasm</keyword>
<dbReference type="GO" id="GO:0005737">
    <property type="term" value="C:cytoplasm"/>
    <property type="evidence" value="ECO:0007669"/>
    <property type="project" value="UniProtKB-SubCell"/>
</dbReference>
<dbReference type="Pfam" id="PF03610">
    <property type="entry name" value="EIIA-man"/>
    <property type="match status" value="1"/>
</dbReference>
<dbReference type="OrthoDB" id="9788818at2"/>
<evidence type="ECO:0000256" key="11">
    <source>
        <dbReference type="ARBA" id="ARBA00022597"/>
    </source>
</evidence>
<dbReference type="AlphaFoldDB" id="A0A1H1N226"/>
<dbReference type="GO" id="GO:0009401">
    <property type="term" value="P:phosphoenolpyruvate-dependent sugar phosphotransferase system"/>
    <property type="evidence" value="ECO:0007669"/>
    <property type="project" value="UniProtKB-KW"/>
</dbReference>
<evidence type="ECO:0000256" key="6">
    <source>
        <dbReference type="ARBA" id="ARBA00021685"/>
    </source>
</evidence>
<dbReference type="RefSeq" id="WP_090863424.1">
    <property type="nucleotide sequence ID" value="NZ_LT629759.1"/>
</dbReference>
<dbReference type="Proteomes" id="UP000199480">
    <property type="component" value="Chromosome I"/>
</dbReference>
<evidence type="ECO:0000256" key="9">
    <source>
        <dbReference type="ARBA" id="ARBA00022490"/>
    </source>
</evidence>
<proteinExistence type="predicted"/>
<dbReference type="SUPFAM" id="SSF52728">
    <property type="entry name" value="PTS IIb component"/>
    <property type="match status" value="1"/>
</dbReference>
<evidence type="ECO:0000256" key="15">
    <source>
        <dbReference type="ARBA" id="ARBA00023136"/>
    </source>
</evidence>
<evidence type="ECO:0000259" key="19">
    <source>
        <dbReference type="PROSITE" id="PS51096"/>
    </source>
</evidence>
<evidence type="ECO:0000256" key="10">
    <source>
        <dbReference type="ARBA" id="ARBA00022553"/>
    </source>
</evidence>
<evidence type="ECO:0000256" key="18">
    <source>
        <dbReference type="ARBA" id="ARBA00032197"/>
    </source>
</evidence>